<reference evidence="8 9" key="1">
    <citation type="journal article" date="2016" name="Nat. Commun.">
        <title>Thousands of microbial genomes shed light on interconnected biogeochemical processes in an aquifer system.</title>
        <authorList>
            <person name="Anantharaman K."/>
            <person name="Brown C.T."/>
            <person name="Hug L.A."/>
            <person name="Sharon I."/>
            <person name="Castelle C.J."/>
            <person name="Probst A.J."/>
            <person name="Thomas B.C."/>
            <person name="Singh A."/>
            <person name="Wilkins M.J."/>
            <person name="Karaoz U."/>
            <person name="Brodie E.L."/>
            <person name="Williams K.H."/>
            <person name="Hubbard S.S."/>
            <person name="Banfield J.F."/>
        </authorList>
    </citation>
    <scope>NUCLEOTIDE SEQUENCE [LARGE SCALE GENOMIC DNA]</scope>
</reference>
<accession>A0A1F6TZB0</accession>
<dbReference type="EMBL" id="MFTC01000069">
    <property type="protein sequence ID" value="OGI50440.1"/>
    <property type="molecule type" value="Genomic_DNA"/>
</dbReference>
<dbReference type="InterPro" id="IPR009056">
    <property type="entry name" value="Cyt_c-like_dom"/>
</dbReference>
<protein>
    <recommendedName>
        <fullName evidence="7">Cytochrome c domain-containing protein</fullName>
    </recommendedName>
</protein>
<dbReference type="Pfam" id="PF00034">
    <property type="entry name" value="Cytochrom_C"/>
    <property type="match status" value="1"/>
</dbReference>
<keyword evidence="3 6" id="KW-0479">Metal-binding</keyword>
<organism evidence="8 9">
    <name type="scientific">Candidatus Muproteobacteria bacterium RIFCSPLOWO2_01_FULL_60_18</name>
    <dbReference type="NCBI Taxonomy" id="1817768"/>
    <lineage>
        <taxon>Bacteria</taxon>
        <taxon>Pseudomonadati</taxon>
        <taxon>Pseudomonadota</taxon>
        <taxon>Candidatus Muproteobacteria</taxon>
    </lineage>
</organism>
<comment type="caution">
    <text evidence="8">The sequence shown here is derived from an EMBL/GenBank/DDBJ whole genome shotgun (WGS) entry which is preliminary data.</text>
</comment>
<dbReference type="SUPFAM" id="SSF46626">
    <property type="entry name" value="Cytochrome c"/>
    <property type="match status" value="1"/>
</dbReference>
<evidence type="ECO:0000256" key="3">
    <source>
        <dbReference type="ARBA" id="ARBA00022723"/>
    </source>
</evidence>
<dbReference type="InterPro" id="IPR019020">
    <property type="entry name" value="Cyt-c552/DMSO_Rdtase_haem-bd"/>
</dbReference>
<feature type="domain" description="Cytochrome c" evidence="7">
    <location>
        <begin position="260"/>
        <end position="355"/>
    </location>
</feature>
<keyword evidence="1" id="KW-0813">Transport</keyword>
<dbReference type="InterPro" id="IPR036909">
    <property type="entry name" value="Cyt_c-like_dom_sf"/>
</dbReference>
<dbReference type="Gene3D" id="2.60.40.1190">
    <property type="match status" value="1"/>
</dbReference>
<keyword evidence="2 6" id="KW-0349">Heme</keyword>
<dbReference type="AlphaFoldDB" id="A0A1F6TZB0"/>
<evidence type="ECO:0000256" key="1">
    <source>
        <dbReference type="ARBA" id="ARBA00022448"/>
    </source>
</evidence>
<dbReference type="STRING" id="1817768.A3A87_09565"/>
<keyword evidence="5 6" id="KW-0408">Iron</keyword>
<evidence type="ECO:0000313" key="8">
    <source>
        <dbReference type="EMBL" id="OGI50440.1"/>
    </source>
</evidence>
<proteinExistence type="predicted"/>
<evidence type="ECO:0000256" key="2">
    <source>
        <dbReference type="ARBA" id="ARBA00022617"/>
    </source>
</evidence>
<dbReference type="Proteomes" id="UP000179037">
    <property type="component" value="Unassembled WGS sequence"/>
</dbReference>
<name>A0A1F6TZB0_9PROT</name>
<evidence type="ECO:0000256" key="5">
    <source>
        <dbReference type="ARBA" id="ARBA00023004"/>
    </source>
</evidence>
<dbReference type="GO" id="GO:0009055">
    <property type="term" value="F:electron transfer activity"/>
    <property type="evidence" value="ECO:0007669"/>
    <property type="project" value="InterPro"/>
</dbReference>
<evidence type="ECO:0000256" key="6">
    <source>
        <dbReference type="PROSITE-ProRule" id="PRU00433"/>
    </source>
</evidence>
<keyword evidence="4" id="KW-0249">Electron transport</keyword>
<dbReference type="GO" id="GO:0020037">
    <property type="term" value="F:heme binding"/>
    <property type="evidence" value="ECO:0007669"/>
    <property type="project" value="InterPro"/>
</dbReference>
<sequence length="355" mass="37791">MTFGDGMTRQLGRVLPALLVVAFSFAGAVALAERDDSAILAKQASAPLPLDPDDASWQTAPATTVRVYPQNTMRLPGEIAEAGTVTARALYSAEELALRLEWSDASVEKARGVGTFADAASVQWPVQYGPGVRSPYIGMGNPGAPVTLWLWRADGTAETLAAEGFGTLTAQASDGIQVKGAWKDGRWRVVFRRNLAAGGEYCVRVDSAKQGLVPVALAVWNGAQTQRDGAKQLSAWQVLRFEKGAADEQYARQLTAPIAGDAATGRRLMMEKACAACHAYPGNPAQPVLGPSLSYAGGIHSADYLLESIAEPSRVVVPGKGYSMVQDGKKVSLMPPFQGTEQERRDIAAFLQTLR</sequence>
<dbReference type="Pfam" id="PF09459">
    <property type="entry name" value="EB_dh"/>
    <property type="match status" value="2"/>
</dbReference>
<dbReference type="Gene3D" id="1.10.760.10">
    <property type="entry name" value="Cytochrome c-like domain"/>
    <property type="match status" value="1"/>
</dbReference>
<evidence type="ECO:0000259" key="7">
    <source>
        <dbReference type="PROSITE" id="PS51007"/>
    </source>
</evidence>
<evidence type="ECO:0000313" key="9">
    <source>
        <dbReference type="Proteomes" id="UP000179037"/>
    </source>
</evidence>
<evidence type="ECO:0000256" key="4">
    <source>
        <dbReference type="ARBA" id="ARBA00022982"/>
    </source>
</evidence>
<gene>
    <name evidence="8" type="ORF">A3A87_09565</name>
</gene>
<dbReference type="PROSITE" id="PS51007">
    <property type="entry name" value="CYTC"/>
    <property type="match status" value="1"/>
</dbReference>
<dbReference type="GO" id="GO:0046872">
    <property type="term" value="F:metal ion binding"/>
    <property type="evidence" value="ECO:0007669"/>
    <property type="project" value="UniProtKB-KW"/>
</dbReference>